<dbReference type="Proteomes" id="UP000324233">
    <property type="component" value="Chromosome"/>
</dbReference>
<dbReference type="KEGG" id="agv:OJF2_09750"/>
<name>A0A5B9VW85_9BACT</name>
<keyword evidence="3" id="KW-1185">Reference proteome</keyword>
<reference evidence="2 3" key="1">
    <citation type="submission" date="2019-08" db="EMBL/GenBank/DDBJ databases">
        <title>Deep-cultivation of Planctomycetes and their phenomic and genomic characterization uncovers novel biology.</title>
        <authorList>
            <person name="Wiegand S."/>
            <person name="Jogler M."/>
            <person name="Boedeker C."/>
            <person name="Pinto D."/>
            <person name="Vollmers J."/>
            <person name="Rivas-Marin E."/>
            <person name="Kohn T."/>
            <person name="Peeters S.H."/>
            <person name="Heuer A."/>
            <person name="Rast P."/>
            <person name="Oberbeckmann S."/>
            <person name="Bunk B."/>
            <person name="Jeske O."/>
            <person name="Meyerdierks A."/>
            <person name="Storesund J.E."/>
            <person name="Kallscheuer N."/>
            <person name="Luecker S."/>
            <person name="Lage O.M."/>
            <person name="Pohl T."/>
            <person name="Merkel B.J."/>
            <person name="Hornburger P."/>
            <person name="Mueller R.-W."/>
            <person name="Bruemmer F."/>
            <person name="Labrenz M."/>
            <person name="Spormann A.M."/>
            <person name="Op den Camp H."/>
            <person name="Overmann J."/>
            <person name="Amann R."/>
            <person name="Jetten M.S.M."/>
            <person name="Mascher T."/>
            <person name="Medema M.H."/>
            <person name="Devos D.P."/>
            <person name="Kaster A.-K."/>
            <person name="Ovreas L."/>
            <person name="Rohde M."/>
            <person name="Galperin M.Y."/>
            <person name="Jogler C."/>
        </authorList>
    </citation>
    <scope>NUCLEOTIDE SEQUENCE [LARGE SCALE GENOMIC DNA]</scope>
    <source>
        <strain evidence="2 3">OJF2</strain>
    </source>
</reference>
<protein>
    <submittedName>
        <fullName evidence="2">Uncharacterized protein</fullName>
    </submittedName>
</protein>
<evidence type="ECO:0000256" key="1">
    <source>
        <dbReference type="SAM" id="MobiDB-lite"/>
    </source>
</evidence>
<accession>A0A5B9VW85</accession>
<organism evidence="2 3">
    <name type="scientific">Aquisphaera giovannonii</name>
    <dbReference type="NCBI Taxonomy" id="406548"/>
    <lineage>
        <taxon>Bacteria</taxon>
        <taxon>Pseudomonadati</taxon>
        <taxon>Planctomycetota</taxon>
        <taxon>Planctomycetia</taxon>
        <taxon>Isosphaerales</taxon>
        <taxon>Isosphaeraceae</taxon>
        <taxon>Aquisphaera</taxon>
    </lineage>
</organism>
<sequence length="241" mass="25715">MGSRSSGRKGQPGRIEAAPTLPEGAQGGMPDGGRTAAASLAGLPPASASPWPRWARIVASLAILYHMAAVVAGAVGVPPSSPLERRFADTFAAYHDLVDQGYAYRYYAEPPPTPVAAAVVRFGDGREDVTVRLPDRSLGWPLMRHQRQLALANALFNDVQGARRSGGEATLSRLGRAYARHLGHAYPGSRSVTLHVQQHLIPSPEHVRRSAAAPGGRGFDLFDEDLFTSPEWVGDYPCDGS</sequence>
<feature type="region of interest" description="Disordered" evidence="1">
    <location>
        <begin position="1"/>
        <end position="41"/>
    </location>
</feature>
<evidence type="ECO:0000313" key="2">
    <source>
        <dbReference type="EMBL" id="QEH32498.1"/>
    </source>
</evidence>
<evidence type="ECO:0000313" key="3">
    <source>
        <dbReference type="Proteomes" id="UP000324233"/>
    </source>
</evidence>
<proteinExistence type="predicted"/>
<dbReference type="RefSeq" id="WP_148591732.1">
    <property type="nucleotide sequence ID" value="NZ_CP042997.1"/>
</dbReference>
<gene>
    <name evidence="2" type="ORF">OJF2_09750</name>
</gene>
<dbReference type="OrthoDB" id="272880at2"/>
<dbReference type="AlphaFoldDB" id="A0A5B9VW85"/>
<dbReference type="EMBL" id="CP042997">
    <property type="protein sequence ID" value="QEH32498.1"/>
    <property type="molecule type" value="Genomic_DNA"/>
</dbReference>